<reference evidence="4" key="1">
    <citation type="submission" date="2022-02" db="EMBL/GenBank/DDBJ databases">
        <authorList>
            <person name="Giguere J D."/>
        </authorList>
    </citation>
    <scope>NUCLEOTIDE SEQUENCE</scope>
    <source>
        <strain evidence="4">CCAP 1055/1</strain>
    </source>
</reference>
<evidence type="ECO:0000259" key="3">
    <source>
        <dbReference type="PROSITE" id="PS51352"/>
    </source>
</evidence>
<accession>A0A8J9SJR2</accession>
<sequence>DKADVSLITLTSRTFDGAISDGNVWLIEFYAPWCSHCTSFLPTYIEIAEEFHKSDKRIKVAKINGSEEKALASRFDVYGFPTFYVIVGWSVYSFEGQRTKQNLIKF</sequence>
<evidence type="ECO:0000313" key="4">
    <source>
        <dbReference type="EMBL" id="CAG9294581.1"/>
    </source>
</evidence>
<name>A0A8J9SJR2_PHATR</name>
<dbReference type="InterPro" id="IPR051063">
    <property type="entry name" value="PDI"/>
</dbReference>
<organism evidence="4">
    <name type="scientific">Phaeodactylum tricornutum</name>
    <name type="common">Diatom</name>
    <dbReference type="NCBI Taxonomy" id="2850"/>
    <lineage>
        <taxon>Eukaryota</taxon>
        <taxon>Sar</taxon>
        <taxon>Stramenopiles</taxon>
        <taxon>Ochrophyta</taxon>
        <taxon>Bacillariophyta</taxon>
        <taxon>Bacillariophyceae</taxon>
        <taxon>Bacillariophycidae</taxon>
        <taxon>Naviculales</taxon>
        <taxon>Phaeodactylaceae</taxon>
        <taxon>Phaeodactylum</taxon>
    </lineage>
</organism>
<feature type="domain" description="Thioredoxin" evidence="3">
    <location>
        <begin position="1"/>
        <end position="106"/>
    </location>
</feature>
<proteinExistence type="inferred from homology"/>
<dbReference type="SUPFAM" id="SSF52833">
    <property type="entry name" value="Thioredoxin-like"/>
    <property type="match status" value="1"/>
</dbReference>
<dbReference type="PROSITE" id="PS51352">
    <property type="entry name" value="THIOREDOXIN_2"/>
    <property type="match status" value="1"/>
</dbReference>
<dbReference type="InterPro" id="IPR013766">
    <property type="entry name" value="Thioredoxin_domain"/>
</dbReference>
<protein>
    <recommendedName>
        <fullName evidence="3">Thioredoxin domain-containing protein</fullName>
    </recommendedName>
</protein>
<dbReference type="InterPro" id="IPR036249">
    <property type="entry name" value="Thioredoxin-like_sf"/>
</dbReference>
<dbReference type="Gene3D" id="3.40.30.10">
    <property type="entry name" value="Glutaredoxin"/>
    <property type="match status" value="1"/>
</dbReference>
<dbReference type="PANTHER" id="PTHR45672:SF3">
    <property type="entry name" value="THIOREDOXIN DOMAIN-CONTAINING PROTEIN 5"/>
    <property type="match status" value="1"/>
</dbReference>
<dbReference type="CDD" id="cd02961">
    <property type="entry name" value="PDI_a_family"/>
    <property type="match status" value="1"/>
</dbReference>
<feature type="non-terminal residue" evidence="4">
    <location>
        <position position="106"/>
    </location>
</feature>
<evidence type="ECO:0000256" key="2">
    <source>
        <dbReference type="ARBA" id="ARBA00022729"/>
    </source>
</evidence>
<dbReference type="PANTHER" id="PTHR45672">
    <property type="entry name" value="PROTEIN DISULFIDE-ISOMERASE C17H9.14C-RELATED"/>
    <property type="match status" value="1"/>
</dbReference>
<gene>
    <name evidence="4" type="ORF">PTTT1_LOCUS55149</name>
</gene>
<comment type="similarity">
    <text evidence="1">Belongs to the protein disulfide isomerase family.</text>
</comment>
<dbReference type="AlphaFoldDB" id="A0A8J9SJR2"/>
<dbReference type="GO" id="GO:0006457">
    <property type="term" value="P:protein folding"/>
    <property type="evidence" value="ECO:0007669"/>
    <property type="project" value="TreeGrafter"/>
</dbReference>
<keyword evidence="2" id="KW-0732">Signal</keyword>
<dbReference type="GO" id="GO:0005783">
    <property type="term" value="C:endoplasmic reticulum"/>
    <property type="evidence" value="ECO:0007669"/>
    <property type="project" value="TreeGrafter"/>
</dbReference>
<dbReference type="GO" id="GO:0003756">
    <property type="term" value="F:protein disulfide isomerase activity"/>
    <property type="evidence" value="ECO:0007669"/>
    <property type="project" value="TreeGrafter"/>
</dbReference>
<feature type="non-terminal residue" evidence="4">
    <location>
        <position position="1"/>
    </location>
</feature>
<dbReference type="EMBL" id="OU594950">
    <property type="protein sequence ID" value="CAG9294581.1"/>
    <property type="molecule type" value="Genomic_DNA"/>
</dbReference>
<dbReference type="Proteomes" id="UP000836788">
    <property type="component" value="Chromosome 9"/>
</dbReference>
<dbReference type="Pfam" id="PF00085">
    <property type="entry name" value="Thioredoxin"/>
    <property type="match status" value="1"/>
</dbReference>
<evidence type="ECO:0000256" key="1">
    <source>
        <dbReference type="ARBA" id="ARBA00006347"/>
    </source>
</evidence>